<dbReference type="AlphaFoldDB" id="A0A8S1HC25"/>
<organism evidence="1 2">
    <name type="scientific">Caenorhabditis auriculariae</name>
    <dbReference type="NCBI Taxonomy" id="2777116"/>
    <lineage>
        <taxon>Eukaryota</taxon>
        <taxon>Metazoa</taxon>
        <taxon>Ecdysozoa</taxon>
        <taxon>Nematoda</taxon>
        <taxon>Chromadorea</taxon>
        <taxon>Rhabditida</taxon>
        <taxon>Rhabditina</taxon>
        <taxon>Rhabditomorpha</taxon>
        <taxon>Rhabditoidea</taxon>
        <taxon>Rhabditidae</taxon>
        <taxon>Peloderinae</taxon>
        <taxon>Caenorhabditis</taxon>
    </lineage>
</organism>
<protein>
    <submittedName>
        <fullName evidence="1">Uncharacterized protein</fullName>
    </submittedName>
</protein>
<sequence>MTTRKGGPAQLPSERVCLYGGRAGIHLCPLRFDRHASRVGADLRQELHLAATLRALFITAIRSCFCRHASGTCLVAGGWESAYVTVNDGGLYESEGNDLSF</sequence>
<keyword evidence="2" id="KW-1185">Reference proteome</keyword>
<evidence type="ECO:0000313" key="2">
    <source>
        <dbReference type="Proteomes" id="UP000835052"/>
    </source>
</evidence>
<proteinExistence type="predicted"/>
<dbReference type="EMBL" id="CAJGYM010000017">
    <property type="protein sequence ID" value="CAD6190770.1"/>
    <property type="molecule type" value="Genomic_DNA"/>
</dbReference>
<comment type="caution">
    <text evidence="1">The sequence shown here is derived from an EMBL/GenBank/DDBJ whole genome shotgun (WGS) entry which is preliminary data.</text>
</comment>
<reference evidence="1" key="1">
    <citation type="submission" date="2020-10" db="EMBL/GenBank/DDBJ databases">
        <authorList>
            <person name="Kikuchi T."/>
        </authorList>
    </citation>
    <scope>NUCLEOTIDE SEQUENCE</scope>
    <source>
        <strain evidence="1">NKZ352</strain>
    </source>
</reference>
<accession>A0A8S1HC25</accession>
<name>A0A8S1HC25_9PELO</name>
<dbReference type="Proteomes" id="UP000835052">
    <property type="component" value="Unassembled WGS sequence"/>
</dbReference>
<gene>
    <name evidence="1" type="ORF">CAUJ_LOCUS6689</name>
</gene>
<evidence type="ECO:0000313" key="1">
    <source>
        <dbReference type="EMBL" id="CAD6190770.1"/>
    </source>
</evidence>